<organism evidence="10 11">
    <name type="scientific">Brettanomyces naardenensis</name>
    <name type="common">Yeast</name>
    <dbReference type="NCBI Taxonomy" id="13370"/>
    <lineage>
        <taxon>Eukaryota</taxon>
        <taxon>Fungi</taxon>
        <taxon>Dikarya</taxon>
        <taxon>Ascomycota</taxon>
        <taxon>Saccharomycotina</taxon>
        <taxon>Pichiomycetes</taxon>
        <taxon>Pichiales</taxon>
        <taxon>Pichiaceae</taxon>
        <taxon>Brettanomyces</taxon>
    </lineage>
</organism>
<protein>
    <recommendedName>
        <fullName evidence="4">Phosphatidylglycerol/phosphatidylinositol transfer protein</fullName>
    </recommendedName>
</protein>
<dbReference type="PANTHER" id="PTHR11306">
    <property type="entry name" value="NIEMANN PICK TYPE C2 PROTEIN NPC2-RELATED"/>
    <property type="match status" value="1"/>
</dbReference>
<evidence type="ECO:0000256" key="6">
    <source>
        <dbReference type="ARBA" id="ARBA00022729"/>
    </source>
</evidence>
<gene>
    <name evidence="10" type="ORF">BRENAR_LOCUS98</name>
</gene>
<evidence type="ECO:0000313" key="11">
    <source>
        <dbReference type="Proteomes" id="UP000290900"/>
    </source>
</evidence>
<keyword evidence="6 8" id="KW-0732">Signal</keyword>
<feature type="signal peptide" evidence="8">
    <location>
        <begin position="1"/>
        <end position="17"/>
    </location>
</feature>
<evidence type="ECO:0000256" key="8">
    <source>
        <dbReference type="SAM" id="SignalP"/>
    </source>
</evidence>
<dbReference type="AlphaFoldDB" id="A0A448YEL5"/>
<evidence type="ECO:0000259" key="9">
    <source>
        <dbReference type="SMART" id="SM00737"/>
    </source>
</evidence>
<dbReference type="InParanoid" id="A0A448YEL5"/>
<feature type="domain" description="MD-2-related lipid-recognition" evidence="9">
    <location>
        <begin position="42"/>
        <end position="163"/>
    </location>
</feature>
<comment type="similarity">
    <text evidence="2">Belongs to the NPC2 family.</text>
</comment>
<dbReference type="FunCoup" id="A0A448YEL5">
    <property type="interactions" value="121"/>
</dbReference>
<dbReference type="Pfam" id="PF02221">
    <property type="entry name" value="E1_DerP2_DerF2"/>
    <property type="match status" value="1"/>
</dbReference>
<sequence length="176" mass="19195">MLRTLLLQALLLTIVCGSSVQHLLKAANLESSNEPIPGESPLELCDADYSQILSLDSVRMDPVPPERGQNLTIIAIGTLSEAIEEGSYVDVDVNYGYIKLIHTTYDLCDELPNVDLQCPIKKGPHTIEKEVAIPNEVPPGKYVVIARAYTKNDDLITCLTGEVEFPPYGALEAGDE</sequence>
<name>A0A448YEL5_BRENA</name>
<evidence type="ECO:0000256" key="5">
    <source>
        <dbReference type="ARBA" id="ARBA00022448"/>
    </source>
</evidence>
<evidence type="ECO:0000313" key="10">
    <source>
        <dbReference type="EMBL" id="VEU19361.1"/>
    </source>
</evidence>
<dbReference type="GO" id="GO:0032366">
    <property type="term" value="P:intracellular sterol transport"/>
    <property type="evidence" value="ECO:0007669"/>
    <property type="project" value="InterPro"/>
</dbReference>
<dbReference type="SUPFAM" id="SSF81296">
    <property type="entry name" value="E set domains"/>
    <property type="match status" value="1"/>
</dbReference>
<dbReference type="SMART" id="SM00737">
    <property type="entry name" value="ML"/>
    <property type="match status" value="1"/>
</dbReference>
<dbReference type="PANTHER" id="PTHR11306:SF0">
    <property type="entry name" value="PHOSPHATIDYLGLYCEROL_PHOSPHATIDYLINOSITOL TRANSFER PROTEIN"/>
    <property type="match status" value="1"/>
</dbReference>
<dbReference type="Gene3D" id="2.60.40.770">
    <property type="match status" value="1"/>
</dbReference>
<feature type="chain" id="PRO_5019494701" description="Phosphatidylglycerol/phosphatidylinositol transfer protein" evidence="8">
    <location>
        <begin position="18"/>
        <end position="176"/>
    </location>
</feature>
<evidence type="ECO:0000256" key="3">
    <source>
        <dbReference type="ARBA" id="ARBA00011245"/>
    </source>
</evidence>
<keyword evidence="7" id="KW-0445">Lipid transport</keyword>
<evidence type="ECO:0000256" key="1">
    <source>
        <dbReference type="ARBA" id="ARBA00002053"/>
    </source>
</evidence>
<keyword evidence="5" id="KW-0813">Transport</keyword>
<evidence type="ECO:0000256" key="2">
    <source>
        <dbReference type="ARBA" id="ARBA00006370"/>
    </source>
</evidence>
<keyword evidence="11" id="KW-1185">Reference proteome</keyword>
<dbReference type="InterPro" id="IPR003172">
    <property type="entry name" value="ML_dom"/>
</dbReference>
<dbReference type="EMBL" id="CAACVR010000001">
    <property type="protein sequence ID" value="VEU19361.1"/>
    <property type="molecule type" value="Genomic_DNA"/>
</dbReference>
<evidence type="ECO:0000256" key="4">
    <source>
        <dbReference type="ARBA" id="ARBA00016056"/>
    </source>
</evidence>
<reference evidence="10 11" key="1">
    <citation type="submission" date="2018-12" db="EMBL/GenBank/DDBJ databases">
        <authorList>
            <person name="Tiukova I."/>
            <person name="Dainat J."/>
        </authorList>
    </citation>
    <scope>NUCLEOTIDE SEQUENCE [LARGE SCALE GENOMIC DNA]</scope>
</reference>
<comment type="subunit">
    <text evidence="3">Monomer.</text>
</comment>
<evidence type="ECO:0000256" key="7">
    <source>
        <dbReference type="ARBA" id="ARBA00023055"/>
    </source>
</evidence>
<proteinExistence type="inferred from homology"/>
<comment type="function">
    <text evidence="1">Catalyzes the intermembrane transfer of phosphatidylglycerol and phosphatidylinositol.</text>
</comment>
<dbReference type="InterPro" id="IPR033917">
    <property type="entry name" value="ML_PG-PI_TP"/>
</dbReference>
<dbReference type="InterPro" id="IPR039670">
    <property type="entry name" value="NPC2-like"/>
</dbReference>
<dbReference type="Proteomes" id="UP000290900">
    <property type="component" value="Unassembled WGS sequence"/>
</dbReference>
<dbReference type="InterPro" id="IPR014756">
    <property type="entry name" value="Ig_E-set"/>
</dbReference>
<dbReference type="CDD" id="cd00917">
    <property type="entry name" value="PG-PI_TP"/>
    <property type="match status" value="1"/>
</dbReference>
<dbReference type="FunFam" id="2.60.40.770:FF:000004">
    <property type="entry name" value="Phosphatidylglycerol/phosphatidylinositol transfer protein"/>
    <property type="match status" value="1"/>
</dbReference>
<dbReference type="OrthoDB" id="6409159at2759"/>
<dbReference type="GO" id="GO:0032934">
    <property type="term" value="F:sterol binding"/>
    <property type="evidence" value="ECO:0007669"/>
    <property type="project" value="InterPro"/>
</dbReference>
<accession>A0A448YEL5</accession>